<dbReference type="InterPro" id="IPR007110">
    <property type="entry name" value="Ig-like_dom"/>
</dbReference>
<dbReference type="GO" id="GO:0050808">
    <property type="term" value="P:synapse organization"/>
    <property type="evidence" value="ECO:0007669"/>
    <property type="project" value="TreeGrafter"/>
</dbReference>
<evidence type="ECO:0000313" key="3">
    <source>
        <dbReference type="Proteomes" id="UP000515154"/>
    </source>
</evidence>
<protein>
    <submittedName>
        <fullName evidence="4">Hemicentin-2 isoform X1</fullName>
    </submittedName>
</protein>
<feature type="domain" description="Ig-like" evidence="2">
    <location>
        <begin position="87"/>
        <end position="179"/>
    </location>
</feature>
<dbReference type="SMART" id="SM00409">
    <property type="entry name" value="IG"/>
    <property type="match status" value="3"/>
</dbReference>
<reference evidence="4" key="1">
    <citation type="submission" date="2025-08" db="UniProtKB">
        <authorList>
            <consortium name="RefSeq"/>
        </authorList>
    </citation>
    <scope>IDENTIFICATION</scope>
</reference>
<dbReference type="Gene3D" id="2.60.40.10">
    <property type="entry name" value="Immunoglobulins"/>
    <property type="match status" value="3"/>
</dbReference>
<dbReference type="Pfam" id="PF13927">
    <property type="entry name" value="Ig_3"/>
    <property type="match status" value="1"/>
</dbReference>
<feature type="compositionally biased region" description="Low complexity" evidence="1">
    <location>
        <begin position="425"/>
        <end position="442"/>
    </location>
</feature>
<dbReference type="PANTHER" id="PTHR23279:SF36">
    <property type="entry name" value="DEFECTIVE PROBOSCIS EXTENSION RESPONSE 9, ISOFORM A"/>
    <property type="match status" value="1"/>
</dbReference>
<accession>A0A7E6F9Z0</accession>
<evidence type="ECO:0000259" key="2">
    <source>
        <dbReference type="PROSITE" id="PS50835"/>
    </source>
</evidence>
<evidence type="ECO:0000256" key="1">
    <source>
        <dbReference type="SAM" id="MobiDB-lite"/>
    </source>
</evidence>
<name>A0A7E6F9Z0_9MOLL</name>
<dbReference type="PANTHER" id="PTHR23279">
    <property type="entry name" value="DEFECTIVE PROBOSCIS EXTENSION RESPONSE DPR -RELATED"/>
    <property type="match status" value="1"/>
</dbReference>
<gene>
    <name evidence="4" type="primary">LOC115218045</name>
</gene>
<dbReference type="AlphaFoldDB" id="A0A7E6F9Z0"/>
<feature type="domain" description="Ig-like" evidence="2">
    <location>
        <begin position="311"/>
        <end position="378"/>
    </location>
</feature>
<organism evidence="3 4">
    <name type="scientific">Octopus sinensis</name>
    <name type="common">East Asian common octopus</name>
    <dbReference type="NCBI Taxonomy" id="2607531"/>
    <lineage>
        <taxon>Eukaryota</taxon>
        <taxon>Metazoa</taxon>
        <taxon>Spiralia</taxon>
        <taxon>Lophotrochozoa</taxon>
        <taxon>Mollusca</taxon>
        <taxon>Cephalopoda</taxon>
        <taxon>Coleoidea</taxon>
        <taxon>Octopodiformes</taxon>
        <taxon>Octopoda</taxon>
        <taxon>Incirrata</taxon>
        <taxon>Octopodidae</taxon>
        <taxon>Octopus</taxon>
    </lineage>
</organism>
<dbReference type="RefSeq" id="XP_036363767.1">
    <property type="nucleotide sequence ID" value="XM_036507874.1"/>
</dbReference>
<dbReference type="InterPro" id="IPR003599">
    <property type="entry name" value="Ig_sub"/>
</dbReference>
<feature type="domain" description="Ig-like" evidence="2">
    <location>
        <begin position="191"/>
        <end position="297"/>
    </location>
</feature>
<dbReference type="InterPro" id="IPR013783">
    <property type="entry name" value="Ig-like_fold"/>
</dbReference>
<dbReference type="InterPro" id="IPR036179">
    <property type="entry name" value="Ig-like_dom_sf"/>
</dbReference>
<feature type="region of interest" description="Disordered" evidence="1">
    <location>
        <begin position="399"/>
        <end position="449"/>
    </location>
</feature>
<dbReference type="GO" id="GO:0032589">
    <property type="term" value="C:neuron projection membrane"/>
    <property type="evidence" value="ECO:0007669"/>
    <property type="project" value="TreeGrafter"/>
</dbReference>
<dbReference type="SMART" id="SM00408">
    <property type="entry name" value="IGc2"/>
    <property type="match status" value="3"/>
</dbReference>
<dbReference type="InterPro" id="IPR037448">
    <property type="entry name" value="Zig-8"/>
</dbReference>
<sequence>MEPNIVSWFCSWVCLNAIQLEPEARAWNVIHCDCRAGMDNKFAFEVKDNPNRHYLHKDKINGPSPGLHNIRHHRLWGKHQRHGKQGPELMSTPTNVSVTRGELAVLKCTVKNLGTKTVIWRKLPYKHPLTIGAYTFIEDPSLTVERSGQTQWNLLIKNVQPHHAGLYECQVSAQEKLIHIVQLRVKDSSSPNADSSDSTSSTHSDITLTGTAYVQNTEPIHLICNATNSVQSPRDITWYKDGEIITRGVLRRVIITRRQVSPRTLISELKIARSNTGDDGIYVCRTSDLEVTRFKVNVLNTYDIVRVRLEDPVKLICNITRKTEPPDDILWFKQGKPLSTDVSKKVYITNYRPRVTKTLISVFTVLKSNYSDTGLYICEEGNKEIKRFKVDVIPPYGYTPTTPGNVKRDDKTFPLSPVPQERHQNTSNPNNINNNHYSNNDSHNSRTDRTESSASKIFSLLTVPALIFYTVWWNLAFS</sequence>
<dbReference type="KEGG" id="osn:115218045"/>
<dbReference type="Proteomes" id="UP000515154">
    <property type="component" value="Linkage group LG12"/>
</dbReference>
<keyword evidence="3" id="KW-1185">Reference proteome</keyword>
<evidence type="ECO:0000313" key="4">
    <source>
        <dbReference type="RefSeq" id="XP_036363767.1"/>
    </source>
</evidence>
<dbReference type="InterPro" id="IPR003598">
    <property type="entry name" value="Ig_sub2"/>
</dbReference>
<proteinExistence type="predicted"/>
<dbReference type="PROSITE" id="PS50835">
    <property type="entry name" value="IG_LIKE"/>
    <property type="match status" value="3"/>
</dbReference>
<dbReference type="SUPFAM" id="SSF48726">
    <property type="entry name" value="Immunoglobulin"/>
    <property type="match status" value="3"/>
</dbReference>